<reference evidence="1" key="1">
    <citation type="journal article" date="2011" name="Environ. Microbiol.">
        <title>Genomic insights into the metabolic potential of the polycyclic aromatic hydrocarbon degrading sulfate-reducing Deltaproteobacterium N47.</title>
        <authorList>
            <person name="Bergmann F."/>
            <person name="Selesi D."/>
            <person name="Weinmaier T."/>
            <person name="Tischler P."/>
            <person name="Rattei T."/>
            <person name="Meckenstock R.U."/>
        </authorList>
    </citation>
    <scope>NUCLEOTIDE SEQUENCE</scope>
</reference>
<evidence type="ECO:0000313" key="1">
    <source>
        <dbReference type="EMBL" id="CBX31222.1"/>
    </source>
</evidence>
<name>E1YM89_9BACT</name>
<organism evidence="1">
    <name type="scientific">uncultured Desulfobacterium sp</name>
    <dbReference type="NCBI Taxonomy" id="201089"/>
    <lineage>
        <taxon>Bacteria</taxon>
        <taxon>Pseudomonadati</taxon>
        <taxon>Thermodesulfobacteriota</taxon>
        <taxon>Desulfobacteria</taxon>
        <taxon>Desulfobacterales</taxon>
        <taxon>Desulfobacteriaceae</taxon>
        <taxon>Desulfobacterium</taxon>
        <taxon>environmental samples</taxon>
    </lineage>
</organism>
<dbReference type="EMBL" id="FR695877">
    <property type="protein sequence ID" value="CBX31222.1"/>
    <property type="molecule type" value="Genomic_DNA"/>
</dbReference>
<accession>E1YM89</accession>
<protein>
    <submittedName>
        <fullName evidence="1">Uncharacterized protein</fullName>
    </submittedName>
</protein>
<sequence length="63" mass="7091">MSDKGIIGLDDKNFNSFKSKIRTNLLNKFGPYALKDIEIAPIGQRPGVKYGILMDKGKMEIVY</sequence>
<dbReference type="AlphaFoldDB" id="E1YM89"/>
<gene>
    <name evidence="1" type="ORF">N47_E47340</name>
</gene>
<proteinExistence type="predicted"/>